<dbReference type="Gene3D" id="3.20.200.10">
    <property type="entry name" value="MHCK/EF2 kinase"/>
    <property type="match status" value="1"/>
</dbReference>
<dbReference type="PROSITE" id="PS51158">
    <property type="entry name" value="ALPHA_KINASE"/>
    <property type="match status" value="1"/>
</dbReference>
<evidence type="ECO:0000256" key="2">
    <source>
        <dbReference type="ARBA" id="ARBA00022679"/>
    </source>
</evidence>
<sequence length="782" mass="85914">MSDNIPSIAASFTGEGADHGPIPCGNGNQCYGNKWILPGERAHPVRNQNANKPDRNVCQGCRDHYNGKSTTIKLKHNSTGGSGISIQALQDAALIQRQNISARTGSVSNSRSQLVAIPKQSMGPPSFIPGPRVSVPNVSGNSGSLGSILATPAAQYSSKGYSANHAKWSAARASWAQASYVGAPPETISFIAGVRYEVVGKIKGDAFGPLNEGGDLDAKATPRMIIQAVYDLVYPKLEAIVKKETKGGFVFQPDNFVVRDIKRWVSLNAQPLDTPGYYYEENLKVGRSKLEKERQLRVFQKPKTPIQLALVIDLEEWQRFEDYQGNKNQGTTVQQSTEDCDPYNEDVSEAITRQSTRQLFVSQTHTRSSTRSSSASVLSHSTVPISPSASVLKKTRSTISGSLGAILDPSTKSTEKLASSSVMAPLHGDRPTTPPNLISRKRSAPEYRSPDEQLIKRALSEGGSLKRINNACELQHRIYYSSLTWDAAVHTTEHIEFFRINPPSFMELLNTKASFSCDMALTVNGTLSLVASDVLLGVGTFKSAHEARLTLNPLSKETLGSFPNQRVAAKRMFDFVDREKQLKRFSPTEELRQTVREGNILFWAISIHNFSYAFIWDFIEKNGSPPAHLPIFDIRFVEAGVAIIHNPVATGKTVKDTNSIRRTFLIEELIESSGDNNESFVKFINNASAVPVCSIGPDSVHYPIAIFLCFMQHVQYEKSKGLVFLSDLQGSPTRLSDPQIMTSPELKQGLFGGGNVGSLFKKFPSQHQCSQYCQFFRLSSLA</sequence>
<keyword evidence="3" id="KW-0418">Kinase</keyword>
<organism evidence="6 7">
    <name type="scientific">Mycena citricolor</name>
    <dbReference type="NCBI Taxonomy" id="2018698"/>
    <lineage>
        <taxon>Eukaryota</taxon>
        <taxon>Fungi</taxon>
        <taxon>Dikarya</taxon>
        <taxon>Basidiomycota</taxon>
        <taxon>Agaricomycotina</taxon>
        <taxon>Agaricomycetes</taxon>
        <taxon>Agaricomycetidae</taxon>
        <taxon>Agaricales</taxon>
        <taxon>Marasmiineae</taxon>
        <taxon>Mycenaceae</taxon>
        <taxon>Mycena</taxon>
    </lineage>
</organism>
<feature type="domain" description="Alpha-type protein kinase" evidence="5">
    <location>
        <begin position="507"/>
        <end position="781"/>
    </location>
</feature>
<dbReference type="GO" id="GO:0005524">
    <property type="term" value="F:ATP binding"/>
    <property type="evidence" value="ECO:0007669"/>
    <property type="project" value="InterPro"/>
</dbReference>
<dbReference type="InterPro" id="IPR011009">
    <property type="entry name" value="Kinase-like_dom_sf"/>
</dbReference>
<keyword evidence="1" id="KW-0723">Serine/threonine-protein kinase</keyword>
<dbReference type="Pfam" id="PF02816">
    <property type="entry name" value="Alpha_kinase"/>
    <property type="match status" value="1"/>
</dbReference>
<evidence type="ECO:0000256" key="1">
    <source>
        <dbReference type="ARBA" id="ARBA00022527"/>
    </source>
</evidence>
<evidence type="ECO:0000256" key="3">
    <source>
        <dbReference type="ARBA" id="ARBA00022777"/>
    </source>
</evidence>
<protein>
    <recommendedName>
        <fullName evidence="5">Alpha-type protein kinase domain-containing protein</fullName>
    </recommendedName>
</protein>
<dbReference type="InterPro" id="IPR004166">
    <property type="entry name" value="a-kinase_dom"/>
</dbReference>
<dbReference type="GO" id="GO:0004674">
    <property type="term" value="F:protein serine/threonine kinase activity"/>
    <property type="evidence" value="ECO:0007669"/>
    <property type="project" value="UniProtKB-KW"/>
</dbReference>
<evidence type="ECO:0000313" key="7">
    <source>
        <dbReference type="Proteomes" id="UP001295794"/>
    </source>
</evidence>
<gene>
    <name evidence="6" type="ORF">MYCIT1_LOCUS26958</name>
</gene>
<feature type="compositionally biased region" description="Polar residues" evidence="4">
    <location>
        <begin position="410"/>
        <end position="422"/>
    </location>
</feature>
<keyword evidence="7" id="KW-1185">Reference proteome</keyword>
<evidence type="ECO:0000259" key="5">
    <source>
        <dbReference type="PROSITE" id="PS51158"/>
    </source>
</evidence>
<reference evidence="6" key="1">
    <citation type="submission" date="2023-11" db="EMBL/GenBank/DDBJ databases">
        <authorList>
            <person name="De Vega J J."/>
            <person name="De Vega J J."/>
        </authorList>
    </citation>
    <scope>NUCLEOTIDE SEQUENCE</scope>
</reference>
<dbReference type="EMBL" id="CAVNYO010000421">
    <property type="protein sequence ID" value="CAK5277824.1"/>
    <property type="molecule type" value="Genomic_DNA"/>
</dbReference>
<feature type="region of interest" description="Disordered" evidence="4">
    <location>
        <begin position="410"/>
        <end position="446"/>
    </location>
</feature>
<evidence type="ECO:0000256" key="4">
    <source>
        <dbReference type="SAM" id="MobiDB-lite"/>
    </source>
</evidence>
<comment type="caution">
    <text evidence="6">The sequence shown here is derived from an EMBL/GenBank/DDBJ whole genome shotgun (WGS) entry which is preliminary data.</text>
</comment>
<accession>A0AAD2K435</accession>
<proteinExistence type="predicted"/>
<dbReference type="SUPFAM" id="SSF56112">
    <property type="entry name" value="Protein kinase-like (PK-like)"/>
    <property type="match status" value="1"/>
</dbReference>
<evidence type="ECO:0000313" key="6">
    <source>
        <dbReference type="EMBL" id="CAK5277824.1"/>
    </source>
</evidence>
<dbReference type="Proteomes" id="UP001295794">
    <property type="component" value="Unassembled WGS sequence"/>
</dbReference>
<dbReference type="AlphaFoldDB" id="A0AAD2K435"/>
<name>A0AAD2K435_9AGAR</name>
<keyword evidence="2" id="KW-0808">Transferase</keyword>